<sequence length="207" mass="24083">MDGNVVVTLIRHGLTEANRQKRYIGWTDEALCEEGKKALEKSHYPKAPDLVIASDLQRAAETAGIIYPKQKFVALKELREMNFGDWEQKTYSELKGDARYQSWLRDMLHHEVPNGESYPTFSERVKRGWEKTVTYFFDETISHIAMITHGGVIREILYRYGPEGSSYWQWRLDHGAYCSLTEKRTDVRRGKRCMLLSAERSTEKENG</sequence>
<dbReference type="Gene3D" id="3.40.50.1240">
    <property type="entry name" value="Phosphoglycerate mutase-like"/>
    <property type="match status" value="1"/>
</dbReference>
<dbReference type="PANTHER" id="PTHR48100:SF59">
    <property type="entry name" value="ADENOSYLCOBALAMIN_ALPHA-RIBAZOLE PHOSPHATASE"/>
    <property type="match status" value="1"/>
</dbReference>
<evidence type="ECO:0000256" key="1">
    <source>
        <dbReference type="PIRSR" id="PIRSR613078-2"/>
    </source>
</evidence>
<dbReference type="InterPro" id="IPR029033">
    <property type="entry name" value="His_PPase_superfam"/>
</dbReference>
<dbReference type="Pfam" id="PF00300">
    <property type="entry name" value="His_Phos_1"/>
    <property type="match status" value="1"/>
</dbReference>
<dbReference type="SMART" id="SM00855">
    <property type="entry name" value="PGAM"/>
    <property type="match status" value="1"/>
</dbReference>
<dbReference type="RefSeq" id="WP_063389400.1">
    <property type="nucleotide sequence ID" value="NZ_CP017703.1"/>
</dbReference>
<dbReference type="GO" id="GO:0016791">
    <property type="term" value="F:phosphatase activity"/>
    <property type="evidence" value="ECO:0007669"/>
    <property type="project" value="TreeGrafter"/>
</dbReference>
<feature type="binding site" evidence="1">
    <location>
        <position position="58"/>
    </location>
    <ligand>
        <name>substrate</name>
    </ligand>
</feature>
<evidence type="ECO:0008006" key="4">
    <source>
        <dbReference type="Google" id="ProtNLM"/>
    </source>
</evidence>
<gene>
    <name evidence="2" type="ORF">AP3564_11475</name>
</gene>
<accession>A0A223E658</accession>
<feature type="binding site" evidence="1">
    <location>
        <begin position="11"/>
        <end position="18"/>
    </location>
    <ligand>
        <name>substrate</name>
    </ligand>
</feature>
<reference evidence="2 3" key="1">
    <citation type="submission" date="2016-10" db="EMBL/GenBank/DDBJ databases">
        <title>The whole genome sequencing and assembly of Aeribacillus pallidus KCTC3564 strain.</title>
        <authorList>
            <person name="Lee Y.-J."/>
            <person name="Park M.-K."/>
            <person name="Yi H."/>
            <person name="Bahn Y.-S."/>
            <person name="Kim J.F."/>
            <person name="Lee D.-W."/>
        </authorList>
    </citation>
    <scope>NUCLEOTIDE SEQUENCE [LARGE SCALE GENOMIC DNA]</scope>
    <source>
        <strain evidence="2 3">KCTC3564</strain>
    </source>
</reference>
<dbReference type="InterPro" id="IPR013078">
    <property type="entry name" value="His_Pase_superF_clade-1"/>
</dbReference>
<proteinExistence type="predicted"/>
<name>A0A223E658_9BACI</name>
<dbReference type="PANTHER" id="PTHR48100">
    <property type="entry name" value="BROAD-SPECIFICITY PHOSPHATASE YOR283W-RELATED"/>
    <property type="match status" value="1"/>
</dbReference>
<dbReference type="OrthoDB" id="9783269at2"/>
<dbReference type="AlphaFoldDB" id="A0A223E658"/>
<dbReference type="CDD" id="cd07067">
    <property type="entry name" value="HP_PGM_like"/>
    <property type="match status" value="1"/>
</dbReference>
<evidence type="ECO:0000313" key="2">
    <source>
        <dbReference type="EMBL" id="ASS90757.1"/>
    </source>
</evidence>
<dbReference type="EMBL" id="CP017703">
    <property type="protein sequence ID" value="ASS90757.1"/>
    <property type="molecule type" value="Genomic_DNA"/>
</dbReference>
<evidence type="ECO:0000313" key="3">
    <source>
        <dbReference type="Proteomes" id="UP000214606"/>
    </source>
</evidence>
<dbReference type="KEGG" id="apak:AP3564_11475"/>
<dbReference type="GO" id="GO:0005737">
    <property type="term" value="C:cytoplasm"/>
    <property type="evidence" value="ECO:0007669"/>
    <property type="project" value="TreeGrafter"/>
</dbReference>
<protein>
    <recommendedName>
        <fullName evidence="4">Alpha-ribazole phosphatase</fullName>
    </recommendedName>
</protein>
<dbReference type="Proteomes" id="UP000214606">
    <property type="component" value="Chromosome"/>
</dbReference>
<organism evidence="2 3">
    <name type="scientific">Aeribacillus pallidus</name>
    <dbReference type="NCBI Taxonomy" id="33936"/>
    <lineage>
        <taxon>Bacteria</taxon>
        <taxon>Bacillati</taxon>
        <taxon>Bacillota</taxon>
        <taxon>Bacilli</taxon>
        <taxon>Bacillales</taxon>
        <taxon>Bacillaceae</taxon>
        <taxon>Aeribacillus</taxon>
    </lineage>
</organism>
<dbReference type="SUPFAM" id="SSF53254">
    <property type="entry name" value="Phosphoglycerate mutase-like"/>
    <property type="match status" value="1"/>
</dbReference>
<dbReference type="InterPro" id="IPR050275">
    <property type="entry name" value="PGM_Phosphatase"/>
</dbReference>